<reference evidence="1 2" key="1">
    <citation type="journal article" date="2023" name="Life. Sci Alliance">
        <title>Evolutionary insights into 3D genome organization and epigenetic landscape of Vigna mungo.</title>
        <authorList>
            <person name="Junaid A."/>
            <person name="Singh B."/>
            <person name="Bhatia S."/>
        </authorList>
    </citation>
    <scope>NUCLEOTIDE SEQUENCE [LARGE SCALE GENOMIC DNA]</scope>
    <source>
        <strain evidence="1">Urdbean</strain>
    </source>
</reference>
<gene>
    <name evidence="1" type="ORF">V8G54_010833</name>
</gene>
<sequence length="128" mass="15068">MEFIQSRVEPWIKDQREKLLGLKDKVSWGPLQWRMKWPWASHREHKKRIQEEYQRLTNLCRALKADSVSDLQDLLCCMVLSECRPAGEMIRAVNKFKADFGGQVVALERVQPSSDHVPHRCSFILYTI</sequence>
<accession>A0AAQ3S6S1</accession>
<dbReference type="AlphaFoldDB" id="A0AAQ3S6S1"/>
<protein>
    <submittedName>
        <fullName evidence="1">Uncharacterized protein</fullName>
    </submittedName>
</protein>
<keyword evidence="2" id="KW-1185">Reference proteome</keyword>
<evidence type="ECO:0000313" key="1">
    <source>
        <dbReference type="EMBL" id="WVZ17851.1"/>
    </source>
</evidence>
<proteinExistence type="predicted"/>
<organism evidence="1 2">
    <name type="scientific">Vigna mungo</name>
    <name type="common">Black gram</name>
    <name type="synonym">Phaseolus mungo</name>
    <dbReference type="NCBI Taxonomy" id="3915"/>
    <lineage>
        <taxon>Eukaryota</taxon>
        <taxon>Viridiplantae</taxon>
        <taxon>Streptophyta</taxon>
        <taxon>Embryophyta</taxon>
        <taxon>Tracheophyta</taxon>
        <taxon>Spermatophyta</taxon>
        <taxon>Magnoliopsida</taxon>
        <taxon>eudicotyledons</taxon>
        <taxon>Gunneridae</taxon>
        <taxon>Pentapetalae</taxon>
        <taxon>rosids</taxon>
        <taxon>fabids</taxon>
        <taxon>Fabales</taxon>
        <taxon>Fabaceae</taxon>
        <taxon>Papilionoideae</taxon>
        <taxon>50 kb inversion clade</taxon>
        <taxon>NPAAA clade</taxon>
        <taxon>indigoferoid/millettioid clade</taxon>
        <taxon>Phaseoleae</taxon>
        <taxon>Vigna</taxon>
    </lineage>
</organism>
<dbReference type="EMBL" id="CP144698">
    <property type="protein sequence ID" value="WVZ17851.1"/>
    <property type="molecule type" value="Genomic_DNA"/>
</dbReference>
<dbReference type="PANTHER" id="PTHR47523">
    <property type="entry name" value="F21O3.11 PROTEIN"/>
    <property type="match status" value="1"/>
</dbReference>
<evidence type="ECO:0000313" key="2">
    <source>
        <dbReference type="Proteomes" id="UP001374535"/>
    </source>
</evidence>
<name>A0AAQ3S6S1_VIGMU</name>
<dbReference type="PANTHER" id="PTHR47523:SF1">
    <property type="entry name" value="F21O3.11 PROTEIN"/>
    <property type="match status" value="1"/>
</dbReference>
<dbReference type="Proteomes" id="UP001374535">
    <property type="component" value="Chromosome 3"/>
</dbReference>